<keyword evidence="5 11" id="KW-0812">Transmembrane</keyword>
<keyword evidence="6" id="KW-0378">Hydrolase</keyword>
<keyword evidence="7" id="KW-0862">Zinc</keyword>
<dbReference type="InterPro" id="IPR036034">
    <property type="entry name" value="PDZ_sf"/>
</dbReference>
<dbReference type="InterPro" id="IPR008915">
    <property type="entry name" value="Peptidase_M50"/>
</dbReference>
<gene>
    <name evidence="13" type="ORF">IAB74_03745</name>
</gene>
<dbReference type="SUPFAM" id="SSF50156">
    <property type="entry name" value="PDZ domain-like"/>
    <property type="match status" value="1"/>
</dbReference>
<accession>A0A9D0Z303</accession>
<evidence type="ECO:0000256" key="10">
    <source>
        <dbReference type="ARBA" id="ARBA00023136"/>
    </source>
</evidence>
<evidence type="ECO:0000256" key="2">
    <source>
        <dbReference type="ARBA" id="ARBA00004141"/>
    </source>
</evidence>
<comment type="similarity">
    <text evidence="3">Belongs to the peptidase M50B family.</text>
</comment>
<reference evidence="13" key="2">
    <citation type="journal article" date="2021" name="PeerJ">
        <title>Extensive microbial diversity within the chicken gut microbiome revealed by metagenomics and culture.</title>
        <authorList>
            <person name="Gilroy R."/>
            <person name="Ravi A."/>
            <person name="Getino M."/>
            <person name="Pursley I."/>
            <person name="Horton D.L."/>
            <person name="Alikhan N.F."/>
            <person name="Baker D."/>
            <person name="Gharbi K."/>
            <person name="Hall N."/>
            <person name="Watson M."/>
            <person name="Adriaenssens E.M."/>
            <person name="Foster-Nyarko E."/>
            <person name="Jarju S."/>
            <person name="Secka A."/>
            <person name="Antonio M."/>
            <person name="Oren A."/>
            <person name="Chaudhuri R.R."/>
            <person name="La Ragione R."/>
            <person name="Hildebrand F."/>
            <person name="Pallen M.J."/>
        </authorList>
    </citation>
    <scope>NUCLEOTIDE SEQUENCE</scope>
    <source>
        <strain evidence="13">13361</strain>
    </source>
</reference>
<keyword evidence="4 13" id="KW-0645">Protease</keyword>
<dbReference type="GO" id="GO:0006508">
    <property type="term" value="P:proteolysis"/>
    <property type="evidence" value="ECO:0007669"/>
    <property type="project" value="UniProtKB-KW"/>
</dbReference>
<evidence type="ECO:0000256" key="6">
    <source>
        <dbReference type="ARBA" id="ARBA00022801"/>
    </source>
</evidence>
<evidence type="ECO:0000313" key="13">
    <source>
        <dbReference type="EMBL" id="HIQ67606.1"/>
    </source>
</evidence>
<evidence type="ECO:0000259" key="12">
    <source>
        <dbReference type="Pfam" id="PF02163"/>
    </source>
</evidence>
<dbReference type="Gene3D" id="2.30.42.10">
    <property type="match status" value="1"/>
</dbReference>
<dbReference type="GO" id="GO:0016020">
    <property type="term" value="C:membrane"/>
    <property type="evidence" value="ECO:0007669"/>
    <property type="project" value="UniProtKB-SubCell"/>
</dbReference>
<proteinExistence type="inferred from homology"/>
<organism evidence="13 14">
    <name type="scientific">Candidatus Faecousia excrementigallinarum</name>
    <dbReference type="NCBI Taxonomy" id="2840806"/>
    <lineage>
        <taxon>Bacteria</taxon>
        <taxon>Bacillati</taxon>
        <taxon>Bacillota</taxon>
        <taxon>Clostridia</taxon>
        <taxon>Eubacteriales</taxon>
        <taxon>Oscillospiraceae</taxon>
        <taxon>Faecousia</taxon>
    </lineage>
</organism>
<dbReference type="CDD" id="cd06163">
    <property type="entry name" value="S2P-M50_PDZ_RseP-like"/>
    <property type="match status" value="1"/>
</dbReference>
<comment type="subcellular location">
    <subcellularLocation>
        <location evidence="2">Membrane</location>
        <topology evidence="2">Multi-pass membrane protein</topology>
    </subcellularLocation>
</comment>
<evidence type="ECO:0000256" key="8">
    <source>
        <dbReference type="ARBA" id="ARBA00022989"/>
    </source>
</evidence>
<evidence type="ECO:0000256" key="4">
    <source>
        <dbReference type="ARBA" id="ARBA00022670"/>
    </source>
</evidence>
<protein>
    <submittedName>
        <fullName evidence="13">Site-2 protease family protein</fullName>
    </submittedName>
</protein>
<reference evidence="13" key="1">
    <citation type="submission" date="2020-10" db="EMBL/GenBank/DDBJ databases">
        <authorList>
            <person name="Gilroy R."/>
        </authorList>
    </citation>
    <scope>NUCLEOTIDE SEQUENCE</scope>
    <source>
        <strain evidence="13">13361</strain>
    </source>
</reference>
<dbReference type="EMBL" id="DVFK01000057">
    <property type="protein sequence ID" value="HIQ67606.1"/>
    <property type="molecule type" value="Genomic_DNA"/>
</dbReference>
<dbReference type="PANTHER" id="PTHR42837:SF2">
    <property type="entry name" value="MEMBRANE METALLOPROTEASE ARASP2, CHLOROPLASTIC-RELATED"/>
    <property type="match status" value="1"/>
</dbReference>
<evidence type="ECO:0000256" key="11">
    <source>
        <dbReference type="SAM" id="Phobius"/>
    </source>
</evidence>
<feature type="domain" description="Peptidase M50" evidence="12">
    <location>
        <begin position="6"/>
        <end position="337"/>
    </location>
</feature>
<feature type="transmembrane region" description="Helical" evidence="11">
    <location>
        <begin position="326"/>
        <end position="344"/>
    </location>
</feature>
<dbReference type="Pfam" id="PF02163">
    <property type="entry name" value="Peptidase_M50"/>
    <property type="match status" value="1"/>
</dbReference>
<sequence length="353" mass="38730">MSIVFAILFFSFLIFIHELGHFVAAKLSGVRVNEFALFMGPAIFKKQVGETTYSLRCIPFGGFCAMEGEDGDSEDSRAFGKAAWWKRLIILVAGAAMNFIAGMLLLFFIFLPNEQFVVPVIGQAEQGNTVVYEEGLHIGDRILEVNGEKIYVSSDFSMLLSLNPGDTYDILVERQGQKVLLEDFKMETHLFTNEDGTQSERYGINFETVPATLGETISYSWNTGINIVRTVRLSLQMLVSGQAGLKDMTGPVGIVQIMSDTAEASATALDALLNMLYFGAFISINLAVMNLLPIPALDGGRVVGLLITTAIEAVTRKKVNPKYEGYIHGAGMLLLLGLMAVILFKDVFMIFKG</sequence>
<evidence type="ECO:0000313" key="14">
    <source>
        <dbReference type="Proteomes" id="UP000886796"/>
    </source>
</evidence>
<evidence type="ECO:0000256" key="5">
    <source>
        <dbReference type="ARBA" id="ARBA00022692"/>
    </source>
</evidence>
<dbReference type="Proteomes" id="UP000886796">
    <property type="component" value="Unassembled WGS sequence"/>
</dbReference>
<dbReference type="InterPro" id="IPR004387">
    <property type="entry name" value="Pept_M50_Zn"/>
</dbReference>
<evidence type="ECO:0000256" key="9">
    <source>
        <dbReference type="ARBA" id="ARBA00023049"/>
    </source>
</evidence>
<keyword evidence="8 11" id="KW-1133">Transmembrane helix</keyword>
<evidence type="ECO:0000256" key="7">
    <source>
        <dbReference type="ARBA" id="ARBA00022833"/>
    </source>
</evidence>
<dbReference type="GO" id="GO:0004222">
    <property type="term" value="F:metalloendopeptidase activity"/>
    <property type="evidence" value="ECO:0007669"/>
    <property type="project" value="InterPro"/>
</dbReference>
<comment type="cofactor">
    <cofactor evidence="1">
        <name>Zn(2+)</name>
        <dbReference type="ChEBI" id="CHEBI:29105"/>
    </cofactor>
</comment>
<name>A0A9D0Z303_9FIRM</name>
<evidence type="ECO:0000256" key="1">
    <source>
        <dbReference type="ARBA" id="ARBA00001947"/>
    </source>
</evidence>
<keyword evidence="9" id="KW-0482">Metalloprotease</keyword>
<evidence type="ECO:0000256" key="3">
    <source>
        <dbReference type="ARBA" id="ARBA00007931"/>
    </source>
</evidence>
<comment type="caution">
    <text evidence="13">The sequence shown here is derived from an EMBL/GenBank/DDBJ whole genome shotgun (WGS) entry which is preliminary data.</text>
</comment>
<keyword evidence="10 11" id="KW-0472">Membrane</keyword>
<feature type="transmembrane region" description="Helical" evidence="11">
    <location>
        <begin position="88"/>
        <end position="111"/>
    </location>
</feature>
<dbReference type="AlphaFoldDB" id="A0A9D0Z303"/>
<feature type="transmembrane region" description="Helical" evidence="11">
    <location>
        <begin position="275"/>
        <end position="296"/>
    </location>
</feature>
<dbReference type="PANTHER" id="PTHR42837">
    <property type="entry name" value="REGULATOR OF SIGMA-E PROTEASE RSEP"/>
    <property type="match status" value="1"/>
</dbReference>